<gene>
    <name evidence="2" type="ORF">CLV29_2884</name>
</gene>
<evidence type="ECO:0000259" key="1">
    <source>
        <dbReference type="Pfam" id="PF02374"/>
    </source>
</evidence>
<dbReference type="Pfam" id="PF02374">
    <property type="entry name" value="ArsA_ATPase"/>
    <property type="match status" value="1"/>
</dbReference>
<dbReference type="GO" id="GO:0005524">
    <property type="term" value="F:ATP binding"/>
    <property type="evidence" value="ECO:0007669"/>
    <property type="project" value="InterPro"/>
</dbReference>
<evidence type="ECO:0000313" key="3">
    <source>
        <dbReference type="Proteomes" id="UP000295371"/>
    </source>
</evidence>
<proteinExistence type="predicted"/>
<keyword evidence="3" id="KW-1185">Reference proteome</keyword>
<dbReference type="GO" id="GO:0016887">
    <property type="term" value="F:ATP hydrolysis activity"/>
    <property type="evidence" value="ECO:0007669"/>
    <property type="project" value="InterPro"/>
</dbReference>
<dbReference type="PANTHER" id="PTHR10803:SF31">
    <property type="entry name" value="ATPASE RV3679-RELATED"/>
    <property type="match status" value="1"/>
</dbReference>
<dbReference type="InterPro" id="IPR016300">
    <property type="entry name" value="ATPase_ArsA/GET3"/>
</dbReference>
<dbReference type="InterPro" id="IPR025723">
    <property type="entry name" value="ArsA/GET3_ATPase-like"/>
</dbReference>
<dbReference type="InterPro" id="IPR027417">
    <property type="entry name" value="P-loop_NTPase"/>
</dbReference>
<sequence>MIGHQAAARFDTVSDRSLLAPQLHVISGKGGTGKTTIAASLACALAAGGHRVLVCEVEGRQGLAEVFGTDPLPSDSEPRLARLSDGGQIHGLHVDAEQALAEYLAMFYKLGVAAKAMDRFGLFDFATSIAPGLRDVLLSGKVYEAVRRRAKNSPDSYDAVVLDAPPTGRIGTFLNVHAAISGLAKVGPIRSQADSILQLFRSRATVVHLVTLLEDMPVTETLDAITDLAPTRIRVGSLIANRIRETPMADADLQAAARGALPMQVPALDADRNTALREEFASDARVILDERAHHARLAELGLPLVSVPVVPGGIDRGALLAIADRLRAELGRHPEVVR</sequence>
<comment type="caution">
    <text evidence="2">The sequence shown here is derived from an EMBL/GenBank/DDBJ whole genome shotgun (WGS) entry which is preliminary data.</text>
</comment>
<feature type="domain" description="ArsA/GET3 Anion-transporting ATPase-like" evidence="1">
    <location>
        <begin position="25"/>
        <end position="180"/>
    </location>
</feature>
<organism evidence="2 3">
    <name type="scientific">Naumannella halotolerans</name>
    <dbReference type="NCBI Taxonomy" id="993414"/>
    <lineage>
        <taxon>Bacteria</taxon>
        <taxon>Bacillati</taxon>
        <taxon>Actinomycetota</taxon>
        <taxon>Actinomycetes</taxon>
        <taxon>Propionibacteriales</taxon>
        <taxon>Propionibacteriaceae</taxon>
        <taxon>Naumannella</taxon>
    </lineage>
</organism>
<dbReference type="Proteomes" id="UP000295371">
    <property type="component" value="Unassembled WGS sequence"/>
</dbReference>
<evidence type="ECO:0000313" key="2">
    <source>
        <dbReference type="EMBL" id="TDT29862.1"/>
    </source>
</evidence>
<dbReference type="Gene3D" id="3.40.50.300">
    <property type="entry name" value="P-loop containing nucleotide triphosphate hydrolases"/>
    <property type="match status" value="1"/>
</dbReference>
<protein>
    <submittedName>
        <fullName evidence="2">Anion-transporting ArsA/GET3 family ATPase</fullName>
    </submittedName>
</protein>
<dbReference type="PANTHER" id="PTHR10803">
    <property type="entry name" value="ARSENICAL PUMP-DRIVING ATPASE ARSENITE-TRANSLOCATING ATPASE"/>
    <property type="match status" value="1"/>
</dbReference>
<name>A0A4R7IYL1_9ACTN</name>
<dbReference type="EMBL" id="SOAW01000003">
    <property type="protein sequence ID" value="TDT29862.1"/>
    <property type="molecule type" value="Genomic_DNA"/>
</dbReference>
<dbReference type="AlphaFoldDB" id="A0A4R7IYL1"/>
<dbReference type="SUPFAM" id="SSF52540">
    <property type="entry name" value="P-loop containing nucleoside triphosphate hydrolases"/>
    <property type="match status" value="1"/>
</dbReference>
<reference evidence="2 3" key="1">
    <citation type="submission" date="2019-03" db="EMBL/GenBank/DDBJ databases">
        <title>Genomic Encyclopedia of Archaeal and Bacterial Type Strains, Phase II (KMG-II): from individual species to whole genera.</title>
        <authorList>
            <person name="Goeker M."/>
        </authorList>
    </citation>
    <scope>NUCLEOTIDE SEQUENCE [LARGE SCALE GENOMIC DNA]</scope>
    <source>
        <strain evidence="2 3">DSM 24323</strain>
    </source>
</reference>
<accession>A0A4R7IYL1</accession>